<keyword evidence="3" id="KW-1185">Reference proteome</keyword>
<name>A0AAE0ZD73_9GAST</name>
<accession>A0AAE0ZD73</accession>
<feature type="transmembrane region" description="Helical" evidence="1">
    <location>
        <begin position="5"/>
        <end position="24"/>
    </location>
</feature>
<keyword evidence="1" id="KW-1133">Transmembrane helix</keyword>
<protein>
    <submittedName>
        <fullName evidence="2">Uncharacterized protein</fullName>
    </submittedName>
</protein>
<feature type="transmembrane region" description="Helical" evidence="1">
    <location>
        <begin position="59"/>
        <end position="80"/>
    </location>
</feature>
<evidence type="ECO:0000313" key="2">
    <source>
        <dbReference type="EMBL" id="KAK3767120.1"/>
    </source>
</evidence>
<sequence>MENHLLGQGIICGLSVMAVVMLSSGRLPFPPGSLNLASRYLLFVQYRSLDVSGNRQTRIAHRLISSAHLLDIVFPLYLALSRANQAMRGQ</sequence>
<dbReference type="AlphaFoldDB" id="A0AAE0ZD73"/>
<proteinExistence type="predicted"/>
<keyword evidence="1" id="KW-0472">Membrane</keyword>
<evidence type="ECO:0000256" key="1">
    <source>
        <dbReference type="SAM" id="Phobius"/>
    </source>
</evidence>
<gene>
    <name evidence="2" type="ORF">RRG08_017993</name>
</gene>
<evidence type="ECO:0000313" key="3">
    <source>
        <dbReference type="Proteomes" id="UP001283361"/>
    </source>
</evidence>
<dbReference type="Proteomes" id="UP001283361">
    <property type="component" value="Unassembled WGS sequence"/>
</dbReference>
<dbReference type="EMBL" id="JAWDGP010004170">
    <property type="protein sequence ID" value="KAK3767120.1"/>
    <property type="molecule type" value="Genomic_DNA"/>
</dbReference>
<comment type="caution">
    <text evidence="2">The sequence shown here is derived from an EMBL/GenBank/DDBJ whole genome shotgun (WGS) entry which is preliminary data.</text>
</comment>
<keyword evidence="1" id="KW-0812">Transmembrane</keyword>
<reference evidence="2" key="1">
    <citation type="journal article" date="2023" name="G3 (Bethesda)">
        <title>A reference genome for the long-term kleptoplast-retaining sea slug Elysia crispata morphotype clarki.</title>
        <authorList>
            <person name="Eastman K.E."/>
            <person name="Pendleton A.L."/>
            <person name="Shaikh M.A."/>
            <person name="Suttiyut T."/>
            <person name="Ogas R."/>
            <person name="Tomko P."/>
            <person name="Gavelis G."/>
            <person name="Widhalm J.R."/>
            <person name="Wisecaver J.H."/>
        </authorList>
    </citation>
    <scope>NUCLEOTIDE SEQUENCE</scope>
    <source>
        <strain evidence="2">ECLA1</strain>
    </source>
</reference>
<organism evidence="2 3">
    <name type="scientific">Elysia crispata</name>
    <name type="common">lettuce slug</name>
    <dbReference type="NCBI Taxonomy" id="231223"/>
    <lineage>
        <taxon>Eukaryota</taxon>
        <taxon>Metazoa</taxon>
        <taxon>Spiralia</taxon>
        <taxon>Lophotrochozoa</taxon>
        <taxon>Mollusca</taxon>
        <taxon>Gastropoda</taxon>
        <taxon>Heterobranchia</taxon>
        <taxon>Euthyneura</taxon>
        <taxon>Panpulmonata</taxon>
        <taxon>Sacoglossa</taxon>
        <taxon>Placobranchoidea</taxon>
        <taxon>Plakobranchidae</taxon>
        <taxon>Elysia</taxon>
    </lineage>
</organism>